<dbReference type="PANTHER" id="PTHR24270">
    <property type="entry name" value="LOW-DENSITY LIPOPROTEIN RECEPTOR-RELATED"/>
    <property type="match status" value="1"/>
</dbReference>
<keyword evidence="6" id="KW-0472">Membrane</keyword>
<evidence type="ECO:0000256" key="6">
    <source>
        <dbReference type="ARBA" id="ARBA00023136"/>
    </source>
</evidence>
<dbReference type="CDD" id="cd00112">
    <property type="entry name" value="LDLa"/>
    <property type="match status" value="2"/>
</dbReference>
<keyword evidence="5" id="KW-1133">Transmembrane helix</keyword>
<keyword evidence="10" id="KW-0675">Receptor</keyword>
<dbReference type="InterPro" id="IPR036055">
    <property type="entry name" value="LDL_receptor-like_sf"/>
</dbReference>
<dbReference type="PRINTS" id="PR00261">
    <property type="entry name" value="LDLRECEPTOR"/>
</dbReference>
<evidence type="ECO:0000256" key="7">
    <source>
        <dbReference type="ARBA" id="ARBA00023157"/>
    </source>
</evidence>
<evidence type="ECO:0000313" key="10">
    <source>
        <dbReference type="EMBL" id="MBY80276.1"/>
    </source>
</evidence>
<reference evidence="12" key="2">
    <citation type="submission" date="2025-04" db="UniProtKB">
        <authorList>
            <consortium name="RefSeq"/>
        </authorList>
    </citation>
    <scope>IDENTIFICATION</scope>
    <source>
        <tissue evidence="12">Whole body</tissue>
    </source>
</reference>
<comment type="caution">
    <text evidence="8">Lacks conserved residue(s) required for the propagation of feature annotation.</text>
</comment>
<organism evidence="10">
    <name type="scientific">Sipha flava</name>
    <name type="common">yellow sugarcane aphid</name>
    <dbReference type="NCBI Taxonomy" id="143950"/>
    <lineage>
        <taxon>Eukaryota</taxon>
        <taxon>Metazoa</taxon>
        <taxon>Ecdysozoa</taxon>
        <taxon>Arthropoda</taxon>
        <taxon>Hexapoda</taxon>
        <taxon>Insecta</taxon>
        <taxon>Pterygota</taxon>
        <taxon>Neoptera</taxon>
        <taxon>Paraneoptera</taxon>
        <taxon>Hemiptera</taxon>
        <taxon>Sternorrhyncha</taxon>
        <taxon>Aphidomorpha</taxon>
        <taxon>Aphidoidea</taxon>
        <taxon>Aphididae</taxon>
        <taxon>Sipha</taxon>
    </lineage>
</organism>
<evidence type="ECO:0000256" key="3">
    <source>
        <dbReference type="ARBA" id="ARBA00022692"/>
    </source>
</evidence>
<feature type="disulfide bond" evidence="8">
    <location>
        <begin position="102"/>
        <end position="120"/>
    </location>
</feature>
<evidence type="ECO:0000313" key="11">
    <source>
        <dbReference type="Proteomes" id="UP000694846"/>
    </source>
</evidence>
<dbReference type="RefSeq" id="XP_025415719.1">
    <property type="nucleotide sequence ID" value="XM_025559934.1"/>
</dbReference>
<feature type="chain" id="PRO_5044579241" evidence="9">
    <location>
        <begin position="17"/>
        <end position="147"/>
    </location>
</feature>
<keyword evidence="4" id="KW-0677">Repeat</keyword>
<gene>
    <name evidence="10" type="primary">lrp-1_0</name>
    <name evidence="12" type="synonym">LOC112687300</name>
    <name evidence="10" type="ORF">g.2753</name>
</gene>
<keyword evidence="10" id="KW-0449">Lipoprotein</keyword>
<feature type="disulfide bond" evidence="8">
    <location>
        <begin position="95"/>
        <end position="107"/>
    </location>
</feature>
<protein>
    <submittedName>
        <fullName evidence="12">Low-density lipoprotein receptor 2-like isoform X1</fullName>
    </submittedName>
    <submittedName>
        <fullName evidence="10">Low-density lipoprotein receptor-related protein</fullName>
    </submittedName>
</protein>
<name>A0A2S2QR80_9HEMI</name>
<dbReference type="Gene3D" id="4.10.400.10">
    <property type="entry name" value="Low-density Lipoprotein Receptor"/>
    <property type="match status" value="2"/>
</dbReference>
<dbReference type="InterPro" id="IPR002172">
    <property type="entry name" value="LDrepeatLR_classA_rpt"/>
</dbReference>
<evidence type="ECO:0000313" key="12">
    <source>
        <dbReference type="RefSeq" id="XP_025415719.1"/>
    </source>
</evidence>
<evidence type="ECO:0000256" key="2">
    <source>
        <dbReference type="ARBA" id="ARBA00004308"/>
    </source>
</evidence>
<evidence type="ECO:0000256" key="5">
    <source>
        <dbReference type="ARBA" id="ARBA00022989"/>
    </source>
</evidence>
<dbReference type="OrthoDB" id="6630751at2759"/>
<proteinExistence type="predicted"/>
<feature type="disulfide bond" evidence="8">
    <location>
        <begin position="61"/>
        <end position="79"/>
    </location>
</feature>
<reference evidence="10" key="1">
    <citation type="submission" date="2018-04" db="EMBL/GenBank/DDBJ databases">
        <title>Transcriptome assembly of Sipha flava.</title>
        <authorList>
            <person name="Scully E.D."/>
            <person name="Geib S.M."/>
            <person name="Palmer N.A."/>
            <person name="Koch K."/>
            <person name="Bradshaw J."/>
            <person name="Heng-Moss T."/>
            <person name="Sarath G."/>
        </authorList>
    </citation>
    <scope>NUCLEOTIDE SEQUENCE</scope>
</reference>
<dbReference type="GO" id="GO:0005886">
    <property type="term" value="C:plasma membrane"/>
    <property type="evidence" value="ECO:0007669"/>
    <property type="project" value="TreeGrafter"/>
</dbReference>
<dbReference type="EMBL" id="GGMS01011073">
    <property type="protein sequence ID" value="MBY80276.1"/>
    <property type="molecule type" value="Transcribed_RNA"/>
</dbReference>
<dbReference type="GO" id="GO:0012505">
    <property type="term" value="C:endomembrane system"/>
    <property type="evidence" value="ECO:0007669"/>
    <property type="project" value="UniProtKB-SubCell"/>
</dbReference>
<dbReference type="PROSITE" id="PS01209">
    <property type="entry name" value="LDLRA_1"/>
    <property type="match status" value="1"/>
</dbReference>
<accession>A0A2S2QR80</accession>
<dbReference type="Pfam" id="PF00057">
    <property type="entry name" value="Ldl_recept_a"/>
    <property type="match status" value="2"/>
</dbReference>
<sequence>MKLFLLFTFFLGISQSTFRCTNDNEMYYILGFDGLSDCDGETVEGLTCKILPCSGNPIFACKSRKYLLSEWVCNKKIDCPDGEDENIDICRKRSCSTNQFRCDSGKCIFPDWVCNKIKDCPDGEDESIDLCKNQICSKDQFRCMYGK</sequence>
<evidence type="ECO:0000256" key="4">
    <source>
        <dbReference type="ARBA" id="ARBA00022737"/>
    </source>
</evidence>
<dbReference type="SMART" id="SM00192">
    <property type="entry name" value="LDLa"/>
    <property type="match status" value="2"/>
</dbReference>
<dbReference type="Proteomes" id="UP000694846">
    <property type="component" value="Unplaced"/>
</dbReference>
<keyword evidence="11" id="KW-1185">Reference proteome</keyword>
<dbReference type="PROSITE" id="PS50068">
    <property type="entry name" value="LDLRA_2"/>
    <property type="match status" value="2"/>
</dbReference>
<feature type="signal peptide" evidence="9">
    <location>
        <begin position="1"/>
        <end position="16"/>
    </location>
</feature>
<keyword evidence="7 8" id="KW-1015">Disulfide bond</keyword>
<dbReference type="InterPro" id="IPR050685">
    <property type="entry name" value="LDLR"/>
</dbReference>
<comment type="subcellular location">
    <subcellularLocation>
        <location evidence="2">Endomembrane system</location>
    </subcellularLocation>
    <subcellularLocation>
        <location evidence="1">Membrane</location>
        <topology evidence="1">Single-pass membrane protein</topology>
    </subcellularLocation>
</comment>
<dbReference type="AlphaFoldDB" id="A0A2S2QR80"/>
<evidence type="ECO:0000256" key="9">
    <source>
        <dbReference type="SAM" id="SignalP"/>
    </source>
</evidence>
<dbReference type="InterPro" id="IPR023415">
    <property type="entry name" value="LDLR_class-A_CS"/>
</dbReference>
<dbReference type="SUPFAM" id="SSF57424">
    <property type="entry name" value="LDL receptor-like module"/>
    <property type="match status" value="2"/>
</dbReference>
<keyword evidence="3" id="KW-0812">Transmembrane</keyword>
<evidence type="ECO:0000256" key="8">
    <source>
        <dbReference type="PROSITE-ProRule" id="PRU00124"/>
    </source>
</evidence>
<evidence type="ECO:0000256" key="1">
    <source>
        <dbReference type="ARBA" id="ARBA00004167"/>
    </source>
</evidence>
<dbReference type="GO" id="GO:0016192">
    <property type="term" value="P:vesicle-mediated transport"/>
    <property type="evidence" value="ECO:0007669"/>
    <property type="project" value="UniProtKB-ARBA"/>
</dbReference>
<keyword evidence="9" id="KW-0732">Signal</keyword>